<name>A0A2V2LGJ4_9RHOB</name>
<dbReference type="AlphaFoldDB" id="A0A2V2LGJ4"/>
<dbReference type="RefSeq" id="WP_109811357.1">
    <property type="nucleotide sequence ID" value="NZ_QGKU01000031.1"/>
</dbReference>
<dbReference type="OrthoDB" id="7570189at2"/>
<accession>A0A2V2LGJ4</accession>
<dbReference type="InterPro" id="IPR038666">
    <property type="entry name" value="SSP1_head-tail_sf"/>
</dbReference>
<dbReference type="EMBL" id="QGKU01000031">
    <property type="protein sequence ID" value="PWR03051.1"/>
    <property type="molecule type" value="Genomic_DNA"/>
</dbReference>
<proteinExistence type="predicted"/>
<comment type="caution">
    <text evidence="1">The sequence shown here is derived from an EMBL/GenBank/DDBJ whole genome shotgun (WGS) entry which is preliminary data.</text>
</comment>
<dbReference type="Gene3D" id="2.40.10.270">
    <property type="entry name" value="Bacteriophage SPP1 head-tail adaptor protein"/>
    <property type="match status" value="1"/>
</dbReference>
<dbReference type="Pfam" id="PF05521">
    <property type="entry name" value="Phage_HCP"/>
    <property type="match status" value="1"/>
</dbReference>
<evidence type="ECO:0000313" key="2">
    <source>
        <dbReference type="Proteomes" id="UP000245680"/>
    </source>
</evidence>
<evidence type="ECO:0000313" key="1">
    <source>
        <dbReference type="EMBL" id="PWR03051.1"/>
    </source>
</evidence>
<protein>
    <submittedName>
        <fullName evidence="1">Phage tail protein</fullName>
    </submittedName>
</protein>
<dbReference type="Proteomes" id="UP000245680">
    <property type="component" value="Unassembled WGS sequence"/>
</dbReference>
<organism evidence="1 2">
    <name type="scientific">Meridianimarinicoccus roseus</name>
    <dbReference type="NCBI Taxonomy" id="2072018"/>
    <lineage>
        <taxon>Bacteria</taxon>
        <taxon>Pseudomonadati</taxon>
        <taxon>Pseudomonadota</taxon>
        <taxon>Alphaproteobacteria</taxon>
        <taxon>Rhodobacterales</taxon>
        <taxon>Paracoccaceae</taxon>
        <taxon>Meridianimarinicoccus</taxon>
    </lineage>
</organism>
<reference evidence="1 2" key="1">
    <citation type="submission" date="2018-05" db="EMBL/GenBank/DDBJ databases">
        <title>Rhodobacteraceae gen. nov., sp. nov. isolated from sea water.</title>
        <authorList>
            <person name="Ren Y."/>
        </authorList>
    </citation>
    <scope>NUCLEOTIDE SEQUENCE [LARGE SCALE GENOMIC DNA]</scope>
    <source>
        <strain evidence="1 2">TG-679</strain>
    </source>
</reference>
<dbReference type="InterPro" id="IPR008767">
    <property type="entry name" value="Phage_SPP1_head-tail_adaptor"/>
</dbReference>
<keyword evidence="2" id="KW-1185">Reference proteome</keyword>
<gene>
    <name evidence="1" type="ORF">DKT77_08935</name>
</gene>
<sequence length="112" mass="11670">MKRSLMRWALTLEGPVSVPDGAGGAIAGWQARGVVHASLEPLTGREALAGAAGVSRVPYRIIVAAAPEGAPSRPGPRDRFRHGTRVFEILAVSAVGAAGQFLECRAIEEVTV</sequence>